<dbReference type="AlphaFoldDB" id="A0A9D4TFX3"/>
<feature type="compositionally biased region" description="Basic residues" evidence="1">
    <location>
        <begin position="237"/>
        <end position="260"/>
    </location>
</feature>
<comment type="caution">
    <text evidence="3">The sequence shown here is derived from an EMBL/GenBank/DDBJ whole genome shotgun (WGS) entry which is preliminary data.</text>
</comment>
<proteinExistence type="predicted"/>
<name>A0A9D4TFX3_CHLVU</name>
<keyword evidence="2" id="KW-0732">Signal</keyword>
<sequence>MANLCGVLLVATCLFGLIAASGQVKAADAPRVEFVVKFITAGGAATANGNAPLQTQVLLFAAAIAGSDIGEADVTWDGATNTTLPGSGCAGVPGRWTLAPLTIAAPDADTANAVASSISAALGNGTADSEWASTVGSLGGDPACLDPASSTAQVAGAASPPPPSPPPPSPPPPSPDDQPPPASAEPPPAPAPLDPSSPPADAPPPDAPSPPAPRPPPDQQPPSPRPKPPPRPPPRPPPKRKPPSPRPPRPPRRPKPRPPP</sequence>
<evidence type="ECO:0000256" key="1">
    <source>
        <dbReference type="SAM" id="MobiDB-lite"/>
    </source>
</evidence>
<dbReference type="Proteomes" id="UP001055712">
    <property type="component" value="Unassembled WGS sequence"/>
</dbReference>
<feature type="region of interest" description="Disordered" evidence="1">
    <location>
        <begin position="138"/>
        <end position="260"/>
    </location>
</feature>
<protein>
    <submittedName>
        <fullName evidence="3">Uncharacterized protein</fullName>
    </submittedName>
</protein>
<reference evidence="3" key="1">
    <citation type="journal article" date="2019" name="Plant J.">
        <title>Chlorella vulgaris genome assembly and annotation reveals the molecular basis for metabolic acclimation to high light conditions.</title>
        <authorList>
            <person name="Cecchin M."/>
            <person name="Marcolungo L."/>
            <person name="Rossato M."/>
            <person name="Girolomoni L."/>
            <person name="Cosentino E."/>
            <person name="Cuine S."/>
            <person name="Li-Beisson Y."/>
            <person name="Delledonne M."/>
            <person name="Ballottari M."/>
        </authorList>
    </citation>
    <scope>NUCLEOTIDE SEQUENCE</scope>
    <source>
        <strain evidence="3">211/11P</strain>
    </source>
</reference>
<dbReference type="EMBL" id="SIDB01000012">
    <property type="protein sequence ID" value="KAI3424694.1"/>
    <property type="molecule type" value="Genomic_DNA"/>
</dbReference>
<evidence type="ECO:0000313" key="4">
    <source>
        <dbReference type="Proteomes" id="UP001055712"/>
    </source>
</evidence>
<gene>
    <name evidence="3" type="ORF">D9Q98_008084</name>
</gene>
<accession>A0A9D4TFX3</accession>
<dbReference type="PRINTS" id="PR01217">
    <property type="entry name" value="PRICHEXTENSN"/>
</dbReference>
<feature type="compositionally biased region" description="Pro residues" evidence="1">
    <location>
        <begin position="159"/>
        <end position="236"/>
    </location>
</feature>
<feature type="chain" id="PRO_5038723730" evidence="2">
    <location>
        <begin position="21"/>
        <end position="260"/>
    </location>
</feature>
<evidence type="ECO:0000256" key="2">
    <source>
        <dbReference type="SAM" id="SignalP"/>
    </source>
</evidence>
<keyword evidence="4" id="KW-1185">Reference proteome</keyword>
<organism evidence="3 4">
    <name type="scientific">Chlorella vulgaris</name>
    <name type="common">Green alga</name>
    <dbReference type="NCBI Taxonomy" id="3077"/>
    <lineage>
        <taxon>Eukaryota</taxon>
        <taxon>Viridiplantae</taxon>
        <taxon>Chlorophyta</taxon>
        <taxon>core chlorophytes</taxon>
        <taxon>Trebouxiophyceae</taxon>
        <taxon>Chlorellales</taxon>
        <taxon>Chlorellaceae</taxon>
        <taxon>Chlorella clade</taxon>
        <taxon>Chlorella</taxon>
    </lineage>
</organism>
<reference evidence="3" key="2">
    <citation type="submission" date="2020-11" db="EMBL/GenBank/DDBJ databases">
        <authorList>
            <person name="Cecchin M."/>
            <person name="Marcolungo L."/>
            <person name="Rossato M."/>
            <person name="Girolomoni L."/>
            <person name="Cosentino E."/>
            <person name="Cuine S."/>
            <person name="Li-Beisson Y."/>
            <person name="Delledonne M."/>
            <person name="Ballottari M."/>
        </authorList>
    </citation>
    <scope>NUCLEOTIDE SEQUENCE</scope>
    <source>
        <strain evidence="3">211/11P</strain>
        <tissue evidence="3">Whole cell</tissue>
    </source>
</reference>
<evidence type="ECO:0000313" key="3">
    <source>
        <dbReference type="EMBL" id="KAI3424694.1"/>
    </source>
</evidence>
<feature type="signal peptide" evidence="2">
    <location>
        <begin position="1"/>
        <end position="20"/>
    </location>
</feature>